<evidence type="ECO:0000256" key="1">
    <source>
        <dbReference type="ARBA" id="ARBA00004141"/>
    </source>
</evidence>
<evidence type="ECO:0000256" key="8">
    <source>
        <dbReference type="SAM" id="Phobius"/>
    </source>
</evidence>
<comment type="subcellular location">
    <subcellularLocation>
        <location evidence="1">Membrane</location>
        <topology evidence="1">Multi-pass membrane protein</topology>
    </subcellularLocation>
</comment>
<dbReference type="InterPro" id="IPR003864">
    <property type="entry name" value="CSC1/OSCA1-like_7TM"/>
</dbReference>
<name>A0AAN6D329_9ASCO</name>
<evidence type="ECO:0000256" key="5">
    <source>
        <dbReference type="ARBA" id="ARBA00022989"/>
    </source>
</evidence>
<comment type="similarity">
    <text evidence="2">Belongs to the CSC1 (TC 1.A.17) family.</text>
</comment>
<evidence type="ECO:0000256" key="2">
    <source>
        <dbReference type="ARBA" id="ARBA00007779"/>
    </source>
</evidence>
<feature type="transmembrane region" description="Helical" evidence="8">
    <location>
        <begin position="660"/>
        <end position="680"/>
    </location>
</feature>
<reference evidence="12" key="1">
    <citation type="journal article" date="2021" name="G3 (Bethesda)">
        <title>Genomic diversity, chromosomal rearrangements, and interspecies hybridization in the ogataea polymorpha species complex.</title>
        <authorList>
            <person name="Hanson S.J."/>
            <person name="Cinneide E.O."/>
            <person name="Salzberg L.I."/>
            <person name="Wolfe K.H."/>
            <person name="McGowan J."/>
            <person name="Fitzpatrick D.A."/>
            <person name="Matlin K."/>
        </authorList>
    </citation>
    <scope>NUCLEOTIDE SEQUENCE</scope>
    <source>
        <strain evidence="12">83-405-1</strain>
    </source>
</reference>
<evidence type="ECO:0000313" key="12">
    <source>
        <dbReference type="EMBL" id="KAG7725794.1"/>
    </source>
</evidence>
<feature type="transmembrane region" description="Helical" evidence="8">
    <location>
        <begin position="502"/>
        <end position="525"/>
    </location>
</feature>
<dbReference type="Pfam" id="PF13967">
    <property type="entry name" value="RSN1_TM"/>
    <property type="match status" value="1"/>
</dbReference>
<dbReference type="GO" id="GO:0005227">
    <property type="term" value="F:calcium-activated cation channel activity"/>
    <property type="evidence" value="ECO:0007669"/>
    <property type="project" value="InterPro"/>
</dbReference>
<sequence length="847" mass="96786">MLENSDEPPLFDPRRQTQTLFKVQLYFCSILGLVIFLTFCLVRYKFPLLYSVRPYRNKMIRRLPESFLGWLKVLHSISGDEIIQVAGLDAYVFLCFFRMGIRILFTLTVAGLLVLSPMRYLLTGKFDKEMTGLQLFYGVMTGSAKTAAKHDDSEPTGYLVVCTIFTYVFTAAVFFFLFKETLHIIKTRQRCLGSQRSVTDRTIVISHIPDHLKDEEALKSHIETLGVGNVEKVTLVYDYTKLRILFDRRAGILHKLEQLYSNYYGLETRIFKDVETPFAKLKLDLLSQELDLDTSVPLPKAYDSKKREKKRPTGRITAFGPKVDLFDYYCQELVQMDQEIMAVRDKGDFKPIPSAFVTMDSVSDAQMAAQAVFSPKAFQLITCLAPAPLDVNWDNLHLSSKSVFIRKNIVELIIIAFSILLIIPIRYLSSLLNVNAIKRVWPEFGDYLIKHEILRAIVTGILPTYLFTLINIVLPYVISFLSNLQGLVSKGDVDLSITRKNFMYIFFNLFLVFTLFGTLSSYKALLTDTTKIAPLLATSIKSLSLFYIDLILLQGLVMFPVKLLQTGDLAYIFWEYVLRHSWQTPRSYRDLFYKPAMFEVGLILPQHLLIFIITIIYSVISTKILTSGLVYFVLGYYVYKYQLVYSMVHPYHSTGKLWPIVFHRVCLGMLFFQLQMFGTLALEQSFVLAALVVPLLPTTVVVILFFNRNYLPLLFYIALDAIKTSGESAETDDSDELGSFLSSPDGAGRKPRSGRKSVVMRTPSESPSPSHTDPEAVSAHVLRKRRSTIDEAREACQSYIYPLLKEQLDGPWVGFEGDEIDVVRYYPTDSQIVSDIVRQKISSIEYD</sequence>
<dbReference type="GO" id="GO:0005886">
    <property type="term" value="C:plasma membrane"/>
    <property type="evidence" value="ECO:0007669"/>
    <property type="project" value="TreeGrafter"/>
</dbReference>
<evidence type="ECO:0000256" key="4">
    <source>
        <dbReference type="ARBA" id="ARBA00022692"/>
    </source>
</evidence>
<dbReference type="Pfam" id="PF14703">
    <property type="entry name" value="PHM7_cyt"/>
    <property type="match status" value="1"/>
</dbReference>
<evidence type="ECO:0000313" key="13">
    <source>
        <dbReference type="Proteomes" id="UP000738402"/>
    </source>
</evidence>
<dbReference type="EMBL" id="JAHLUH010000011">
    <property type="protein sequence ID" value="KAG7725794.1"/>
    <property type="molecule type" value="Genomic_DNA"/>
</dbReference>
<dbReference type="Proteomes" id="UP000738402">
    <property type="component" value="Unassembled WGS sequence"/>
</dbReference>
<keyword evidence="3" id="KW-0813">Transport</keyword>
<feature type="domain" description="CSC1/OSCA1-like 7TM region" evidence="9">
    <location>
        <begin position="407"/>
        <end position="680"/>
    </location>
</feature>
<protein>
    <recommendedName>
        <fullName evidence="14">DUF221-domain-containing protein</fullName>
    </recommendedName>
</protein>
<feature type="transmembrane region" description="Helical" evidence="8">
    <location>
        <begin position="158"/>
        <end position="178"/>
    </location>
</feature>
<accession>A0AAN6D329</accession>
<proteinExistence type="inferred from homology"/>
<dbReference type="AlphaFoldDB" id="A0AAN6D329"/>
<evidence type="ECO:0000259" key="10">
    <source>
        <dbReference type="Pfam" id="PF13967"/>
    </source>
</evidence>
<feature type="transmembrane region" description="Helical" evidence="8">
    <location>
        <begin position="596"/>
        <end position="617"/>
    </location>
</feature>
<dbReference type="PANTHER" id="PTHR13018:SF5">
    <property type="entry name" value="RE44586P"/>
    <property type="match status" value="1"/>
</dbReference>
<keyword evidence="6 8" id="KW-0472">Membrane</keyword>
<feature type="region of interest" description="Disordered" evidence="7">
    <location>
        <begin position="728"/>
        <end position="779"/>
    </location>
</feature>
<feature type="transmembrane region" description="Helical" evidence="8">
    <location>
        <begin position="103"/>
        <end position="122"/>
    </location>
</feature>
<comment type="caution">
    <text evidence="12">The sequence shown here is derived from an EMBL/GenBank/DDBJ whole genome shotgun (WGS) entry which is preliminary data.</text>
</comment>
<dbReference type="Pfam" id="PF02714">
    <property type="entry name" value="RSN1_7TM"/>
    <property type="match status" value="1"/>
</dbReference>
<feature type="transmembrane region" description="Helical" evidence="8">
    <location>
        <begin position="453"/>
        <end position="481"/>
    </location>
</feature>
<gene>
    <name evidence="12" type="ORF">KL933_003842</name>
</gene>
<dbReference type="InterPro" id="IPR045122">
    <property type="entry name" value="Csc1-like"/>
</dbReference>
<feature type="domain" description="CSC1/OSCA1-like cytosolic" evidence="11">
    <location>
        <begin position="200"/>
        <end position="395"/>
    </location>
</feature>
<feature type="transmembrane region" description="Helical" evidence="8">
    <location>
        <begin position="623"/>
        <end position="639"/>
    </location>
</feature>
<dbReference type="PANTHER" id="PTHR13018">
    <property type="entry name" value="PROBABLE MEMBRANE PROTEIN DUF221-RELATED"/>
    <property type="match status" value="1"/>
</dbReference>
<evidence type="ECO:0000256" key="3">
    <source>
        <dbReference type="ARBA" id="ARBA00022448"/>
    </source>
</evidence>
<feature type="transmembrane region" description="Helical" evidence="8">
    <location>
        <begin position="23"/>
        <end position="44"/>
    </location>
</feature>
<feature type="transmembrane region" description="Helical" evidence="8">
    <location>
        <begin position="686"/>
        <end position="706"/>
    </location>
</feature>
<feature type="domain" description="CSC1/OSCA1-like N-terminal transmembrane" evidence="10">
    <location>
        <begin position="21"/>
        <end position="180"/>
    </location>
</feature>
<evidence type="ECO:0000259" key="9">
    <source>
        <dbReference type="Pfam" id="PF02714"/>
    </source>
</evidence>
<evidence type="ECO:0000259" key="11">
    <source>
        <dbReference type="Pfam" id="PF14703"/>
    </source>
</evidence>
<dbReference type="InterPro" id="IPR027815">
    <property type="entry name" value="CSC1/OSCA1-like_cyt"/>
</dbReference>
<evidence type="ECO:0008006" key="14">
    <source>
        <dbReference type="Google" id="ProtNLM"/>
    </source>
</evidence>
<organism evidence="12 13">
    <name type="scientific">Ogataea haglerorum</name>
    <dbReference type="NCBI Taxonomy" id="1937702"/>
    <lineage>
        <taxon>Eukaryota</taxon>
        <taxon>Fungi</taxon>
        <taxon>Dikarya</taxon>
        <taxon>Ascomycota</taxon>
        <taxon>Saccharomycotina</taxon>
        <taxon>Pichiomycetes</taxon>
        <taxon>Pichiales</taxon>
        <taxon>Pichiaceae</taxon>
        <taxon>Ogataea</taxon>
    </lineage>
</organism>
<dbReference type="InterPro" id="IPR032880">
    <property type="entry name" value="CSC1/OSCA1-like_N"/>
</dbReference>
<evidence type="ECO:0000256" key="7">
    <source>
        <dbReference type="SAM" id="MobiDB-lite"/>
    </source>
</evidence>
<evidence type="ECO:0000256" key="6">
    <source>
        <dbReference type="ARBA" id="ARBA00023136"/>
    </source>
</evidence>
<keyword evidence="4 8" id="KW-0812">Transmembrane</keyword>
<keyword evidence="5 8" id="KW-1133">Transmembrane helix</keyword>
<feature type="transmembrane region" description="Helical" evidence="8">
    <location>
        <begin position="409"/>
        <end position="428"/>
    </location>
</feature>